<accession>A0A8J2Z1G7</accession>
<evidence type="ECO:0000259" key="3">
    <source>
        <dbReference type="Pfam" id="PF20148"/>
    </source>
</evidence>
<dbReference type="NCBIfam" id="TIGR03696">
    <property type="entry name" value="Rhs_assc_core"/>
    <property type="match status" value="1"/>
</dbReference>
<dbReference type="InterPro" id="IPR031325">
    <property type="entry name" value="RHS_repeat"/>
</dbReference>
<evidence type="ECO:0000259" key="2">
    <source>
        <dbReference type="Pfam" id="PF03527"/>
    </source>
</evidence>
<dbReference type="RefSeq" id="WP_189051776.1">
    <property type="nucleotide sequence ID" value="NZ_BMJQ01000021.1"/>
</dbReference>
<dbReference type="InterPro" id="IPR050708">
    <property type="entry name" value="T6SS_VgrG/RHS"/>
</dbReference>
<dbReference type="Pfam" id="PF05593">
    <property type="entry name" value="RHS_repeat"/>
    <property type="match status" value="4"/>
</dbReference>
<dbReference type="PANTHER" id="PTHR32305">
    <property type="match status" value="1"/>
</dbReference>
<dbReference type="Pfam" id="PF05488">
    <property type="entry name" value="PAAR_motif"/>
    <property type="match status" value="1"/>
</dbReference>
<feature type="domain" description="DUF6531" evidence="3">
    <location>
        <begin position="256"/>
        <end position="338"/>
    </location>
</feature>
<dbReference type="Proteomes" id="UP000646365">
    <property type="component" value="Unassembled WGS sequence"/>
</dbReference>
<dbReference type="CDD" id="cd14742">
    <property type="entry name" value="PAAR_RHS"/>
    <property type="match status" value="1"/>
</dbReference>
<gene>
    <name evidence="4" type="ORF">GCM10011611_59020</name>
</gene>
<keyword evidence="1" id="KW-1133">Transmembrane helix</keyword>
<dbReference type="InterPro" id="IPR045351">
    <property type="entry name" value="DUF6531"/>
</dbReference>
<dbReference type="InterPro" id="IPR027472">
    <property type="entry name" value="Pput2613-NH3ase"/>
</dbReference>
<keyword evidence="1" id="KW-0812">Transmembrane</keyword>
<dbReference type="Gene3D" id="2.60.200.60">
    <property type="match status" value="1"/>
</dbReference>
<protein>
    <submittedName>
        <fullName evidence="4">Type IV secretion protein Rhs</fullName>
    </submittedName>
</protein>
<dbReference type="Pfam" id="PF03527">
    <property type="entry name" value="RHS"/>
    <property type="match status" value="1"/>
</dbReference>
<evidence type="ECO:0000313" key="4">
    <source>
        <dbReference type="EMBL" id="GGF44802.1"/>
    </source>
</evidence>
<dbReference type="PANTHER" id="PTHR32305:SF15">
    <property type="entry name" value="PROTEIN RHSA-RELATED"/>
    <property type="match status" value="1"/>
</dbReference>
<dbReference type="InterPro" id="IPR008727">
    <property type="entry name" value="PAAR_motif"/>
</dbReference>
<proteinExistence type="predicted"/>
<dbReference type="CDD" id="cd14740">
    <property type="entry name" value="PAAR_4"/>
    <property type="match status" value="1"/>
</dbReference>
<dbReference type="EMBL" id="BMJQ01000021">
    <property type="protein sequence ID" value="GGF44802.1"/>
    <property type="molecule type" value="Genomic_DNA"/>
</dbReference>
<keyword evidence="5" id="KW-1185">Reference proteome</keyword>
<dbReference type="InterPro" id="IPR006530">
    <property type="entry name" value="YD"/>
</dbReference>
<dbReference type="InterPro" id="IPR022385">
    <property type="entry name" value="Rhs_assc_core"/>
</dbReference>
<evidence type="ECO:0000256" key="1">
    <source>
        <dbReference type="SAM" id="Phobius"/>
    </source>
</evidence>
<sequence>MTDAASSPDGPAAARLGDPIEHESLLSEIGQVGAGLLTGIAVGAVFGLAAAFVVGTGGLGAVVLGAVVAAGMEFGADKAMHAAGLHGPGDLPGDVSNFVGGALDSVFPPEVMGHIVQGSPNVFINNLPAARAMPGGEQDDDNRVECDRHTKKQHVAEGASTVFINGAPAHRVGDQTDCGGKTSKGSPNVFIGSPPIATREIESGMPGWLGTVSMIAGIALAVCTRNWKSIPGKLACLGVGMAAGYVTDKVLTASFGRPVHAPTGAKFLDGSQDTDFALPGRLPLNWVRTYNSLDTTDGPLGPGWRLPVTVTLSATTSVSLDGLIEATLTDAQGIEMPFGPIGSGAATANILYGWTLGRVSGRWLARDPDGLCYDFGPDRPGRDLPLRHIEDRNGNTIVLDYDEAGRLTALTDSVGRCYRLDYDEPHPRRIAKVAWIRSPATAEAPEAAVVLVRYGYDAAGRLTTVTDRAGAVVRRFGWHDTGPGRNLMATQTLPTGLTAHYDWAQAGDHPRVVRHWTSQGEAWQTEYRLGADGKSGATVVTDHLGRKQAWDWIGPYQITAYTDPLGRTWRWEYDANLLPVACIEPDGATWTQQYDERGNLVEAADPLGGRTRIDWWHVDPTLPVLEAGPDGAETRFEYDGRGNLTALGHPGGQIAFTRDVRGAVIERRDERGGLSRWERRPDGQASAYRDCSGKETRWDYNAEGLPIRETDAAGHATIQVWDAAGQPATRLTPDGIATAWHWLPGGYLGRVERSGSITHYSWDAAGRLMSTVDPAGALVGRRYDAAGRLALLVDGAGQETRFEYDVADRLVAETGIDGLRTEYGLDARDLPVKVVRGAGTPAASVLSLERDLLGRLIGKRAAESVTRYDYDPAGRVTRVRRFAADGETSVDMATFGYDAAGRLVEETTEIRRLGRQRAAAVPGQPGTWTWEALPEPSRTAIRHTRDALGNIVATALPHGPDVRYLRYGSGHLLQVNLGDTVVSELTRDDLHREVGRSQGALESQFALDPMGRRLAVAAAPAAFGGGLAKDYGYNDLGLLAQRRERGMAERRYGYDRAGRIVANETLRTAPGETAAPFSDPSPGPLDERFAWDQASNAVPVDRTLRVIAGAVELNRVVRWSGMRYDYDLQGRLVTKRTAAGGAISFAWNDEHQLVGSWSARGGDWSYHYDALGRRIAKRRHEGARAAETVWFVWDGLRLVQEVAGERCLTTLYEDTGSYVPLARAELGTWEETVGPEWIFHFHTDINGAPEELTTHDGRVAWRARYRTWGALALEEWDRDEQWDEAAHRRAQNLRFQGQYHDAETGLHYNTFRYYDPEIGRFTSQDPIGLRGGLNLYQYAPDPLNWIDPWGWAFGSGQGTHYATSTLFDKDGNIKSTGQWQSGNMTPDEAALGFPQNTLATHTEARITRSTVAEPGDTLLIEGQYPPCNSCKGKMNAFSEKTGAKTVYTWTDENGEVRTWKNKGPRRGGCG</sequence>
<keyword evidence="1" id="KW-0472">Membrane</keyword>
<dbReference type="InterPro" id="IPR001826">
    <property type="entry name" value="RHS"/>
</dbReference>
<reference evidence="4" key="1">
    <citation type="journal article" date="2014" name="Int. J. Syst. Evol. Microbiol.">
        <title>Complete genome sequence of Corynebacterium casei LMG S-19264T (=DSM 44701T), isolated from a smear-ripened cheese.</title>
        <authorList>
            <consortium name="US DOE Joint Genome Institute (JGI-PGF)"/>
            <person name="Walter F."/>
            <person name="Albersmeier A."/>
            <person name="Kalinowski J."/>
            <person name="Ruckert C."/>
        </authorList>
    </citation>
    <scope>NUCLEOTIDE SEQUENCE</scope>
    <source>
        <strain evidence="4">CGMCC 1.15725</strain>
    </source>
</reference>
<feature type="domain" description="RHS protein conserved region" evidence="2">
    <location>
        <begin position="1238"/>
        <end position="1274"/>
    </location>
</feature>
<reference evidence="4" key="2">
    <citation type="submission" date="2020-09" db="EMBL/GenBank/DDBJ databases">
        <authorList>
            <person name="Sun Q."/>
            <person name="Zhou Y."/>
        </authorList>
    </citation>
    <scope>NUCLEOTIDE SEQUENCE</scope>
    <source>
        <strain evidence="4">CGMCC 1.15725</strain>
    </source>
</reference>
<organism evidence="4 5">
    <name type="scientific">Aliidongia dinghuensis</name>
    <dbReference type="NCBI Taxonomy" id="1867774"/>
    <lineage>
        <taxon>Bacteria</taxon>
        <taxon>Pseudomonadati</taxon>
        <taxon>Pseudomonadota</taxon>
        <taxon>Alphaproteobacteria</taxon>
        <taxon>Rhodospirillales</taxon>
        <taxon>Dongiaceae</taxon>
        <taxon>Aliidongia</taxon>
    </lineage>
</organism>
<evidence type="ECO:0000313" key="5">
    <source>
        <dbReference type="Proteomes" id="UP000646365"/>
    </source>
</evidence>
<dbReference type="NCBIfam" id="TIGR01643">
    <property type="entry name" value="YD_repeat_2x"/>
    <property type="match status" value="7"/>
</dbReference>
<dbReference type="Gene3D" id="2.180.10.10">
    <property type="entry name" value="RHS repeat-associated core"/>
    <property type="match status" value="2"/>
</dbReference>
<dbReference type="Pfam" id="PF20148">
    <property type="entry name" value="DUF6531"/>
    <property type="match status" value="1"/>
</dbReference>
<comment type="caution">
    <text evidence="4">The sequence shown here is derived from an EMBL/GenBank/DDBJ whole genome shotgun (WGS) entry which is preliminary data.</text>
</comment>
<feature type="transmembrane region" description="Helical" evidence="1">
    <location>
        <begin position="40"/>
        <end position="70"/>
    </location>
</feature>
<name>A0A8J2Z1G7_9PROT</name>
<dbReference type="Pfam" id="PF14427">
    <property type="entry name" value="Pput2613-deam"/>
    <property type="match status" value="1"/>
</dbReference>